<dbReference type="EMBL" id="CAADEY010000076">
    <property type="protein sequence ID" value="VFJ59938.1"/>
    <property type="molecule type" value="Genomic_DNA"/>
</dbReference>
<dbReference type="InterPro" id="IPR014001">
    <property type="entry name" value="Helicase_ATP-bd"/>
</dbReference>
<dbReference type="CDD" id="cd18032">
    <property type="entry name" value="DEXHc_RE_I_III_res"/>
    <property type="match status" value="1"/>
</dbReference>
<dbReference type="PANTHER" id="PTHR47396">
    <property type="entry name" value="TYPE I RESTRICTION ENZYME ECOKI R PROTEIN"/>
    <property type="match status" value="1"/>
</dbReference>
<proteinExistence type="predicted"/>
<dbReference type="InterPro" id="IPR027417">
    <property type="entry name" value="P-loop_NTPase"/>
</dbReference>
<dbReference type="GO" id="GO:0005524">
    <property type="term" value="F:ATP binding"/>
    <property type="evidence" value="ECO:0007669"/>
    <property type="project" value="InterPro"/>
</dbReference>
<organism evidence="2">
    <name type="scientific">Candidatus Kentrum sp. DK</name>
    <dbReference type="NCBI Taxonomy" id="2126562"/>
    <lineage>
        <taxon>Bacteria</taxon>
        <taxon>Pseudomonadati</taxon>
        <taxon>Pseudomonadota</taxon>
        <taxon>Gammaproteobacteria</taxon>
        <taxon>Candidatus Kentrum</taxon>
    </lineage>
</organism>
<dbReference type="InterPro" id="IPR050742">
    <property type="entry name" value="Helicase_Restrict-Modif_Enz"/>
</dbReference>
<dbReference type="Pfam" id="PF13588">
    <property type="entry name" value="HSDR_N_2"/>
    <property type="match status" value="1"/>
</dbReference>
<accession>A0A450T0A5</accession>
<dbReference type="Gene3D" id="3.90.1570.30">
    <property type="match status" value="1"/>
</dbReference>
<evidence type="ECO:0000259" key="1">
    <source>
        <dbReference type="PROSITE" id="PS51192"/>
    </source>
</evidence>
<dbReference type="PROSITE" id="PS51192">
    <property type="entry name" value="HELICASE_ATP_BIND_1"/>
    <property type="match status" value="1"/>
</dbReference>
<dbReference type="PANTHER" id="PTHR47396:SF1">
    <property type="entry name" value="ATP-DEPENDENT HELICASE IRC3-RELATED"/>
    <property type="match status" value="1"/>
</dbReference>
<dbReference type="GO" id="GO:0005829">
    <property type="term" value="C:cytosol"/>
    <property type="evidence" value="ECO:0007669"/>
    <property type="project" value="TreeGrafter"/>
</dbReference>
<dbReference type="Gene3D" id="3.40.50.300">
    <property type="entry name" value="P-loop containing nucleotide triphosphate hydrolases"/>
    <property type="match status" value="2"/>
</dbReference>
<gene>
    <name evidence="2" type="ORF">BECKDK2373C_GA0170839_10763</name>
</gene>
<dbReference type="SMART" id="SM00487">
    <property type="entry name" value="DEXDc"/>
    <property type="match status" value="1"/>
</dbReference>
<dbReference type="Pfam" id="PF04851">
    <property type="entry name" value="ResIII"/>
    <property type="match status" value="1"/>
</dbReference>
<reference evidence="2" key="1">
    <citation type="submission" date="2019-02" db="EMBL/GenBank/DDBJ databases">
        <authorList>
            <person name="Gruber-Vodicka R. H."/>
            <person name="Seah K. B. B."/>
        </authorList>
    </citation>
    <scope>NUCLEOTIDE SEQUENCE</scope>
    <source>
        <strain evidence="2">BECK_DK161</strain>
    </source>
</reference>
<feature type="domain" description="Helicase ATP-binding" evidence="1">
    <location>
        <begin position="218"/>
        <end position="374"/>
    </location>
</feature>
<dbReference type="InterPro" id="IPR029464">
    <property type="entry name" value="HSDR_N"/>
</dbReference>
<evidence type="ECO:0000313" key="2">
    <source>
        <dbReference type="EMBL" id="VFJ59938.1"/>
    </source>
</evidence>
<protein>
    <submittedName>
        <fullName evidence="2">Type I restriction enzyme, R subunit</fullName>
    </submittedName>
</protein>
<dbReference type="InterPro" id="IPR006935">
    <property type="entry name" value="Helicase/UvrB_N"/>
</dbReference>
<dbReference type="SUPFAM" id="SSF52540">
    <property type="entry name" value="P-loop containing nucleoside triphosphate hydrolases"/>
    <property type="match status" value="1"/>
</dbReference>
<sequence>MKSPGAENHSSGNPNMAAKEAHARIRINKLLEEAGWRFSDDENGKANIALEQNVKPIDLPIDELGNDFEKTKNGFADFLLTDDRGFPLMVLEAKSEDKSPLTGKEQARRYAQSQNCRFVILSNGNLHYFWDIKHGNPNLISRFPGPDAIRERQRRPKPNPKRLAEETVRDDYVVLTRMPDYADRAGWKRREERPAFIDKENLRFLRDYQQRAVHAIQAAVAAGKERFLLEMATGTGKTLVAAALIKLFLRTGNARRVLFLVDRLELEDQAKKQFTALLSQDYTTVIHKQNRDDWHKAEIVVSTVQSLLFNDKYRRLFSPTDFDLVISDEAHRSIGGNARAVFEYFIGYKLGLTATPKDYLKRFDSTNPATGDPRELESRELLDTYRAFGCESGDPTFRYSLLDGVQGGFLINPIVVDARTDITTELLREEGFSVLTFTEDEEDDKQTFGRRDFERKFFSEDTNRVFCETLLDHALPDPISGETGKTIVFAVSQNHAGKLTQLLNELADHRFPGKYQSDFAVQVTSLIPDAQDFTRNFANNNLLGAENFREGYKTAKARVCVTVGMMTTGYDCPDLLNLALMRPVFSPQEFIQIKGRGTRRYDFSRDISDPRWKKERGECQKTAFKLFDFFANREYFEEEFDYDEVLKLPYPGRQGEDRPDDWLVRSPTAIYDYTGPDDIRSMTQTPIGHQGMKIDRMFFQRFEDRAKADDKLKTLIEGERWELAADYVKENLFHQPEEFFNLDKLRRALDPDRRLGRRLRLREILEKIFGLISHFKSRDELLRDEFQRFLTDCNPEELERNSRAIAALEYFFETYAGNKELRELIDERRFGELHTNPVFGMADLKQVPPAWRERIPEYVGRYVLSVERFE</sequence>
<dbReference type="AlphaFoldDB" id="A0A450T0A5"/>
<dbReference type="GO" id="GO:0003677">
    <property type="term" value="F:DNA binding"/>
    <property type="evidence" value="ECO:0007669"/>
    <property type="project" value="InterPro"/>
</dbReference>
<dbReference type="GO" id="GO:0016787">
    <property type="term" value="F:hydrolase activity"/>
    <property type="evidence" value="ECO:0007669"/>
    <property type="project" value="InterPro"/>
</dbReference>
<name>A0A450T0A5_9GAMM</name>